<dbReference type="EC" id="1.14.18.1" evidence="4"/>
<keyword evidence="4" id="KW-0560">Oxidoreductase</keyword>
<protein>
    <submittedName>
        <fullName evidence="4">TYR</fullName>
        <ecNumber evidence="4">1.14.18.1</ecNumber>
    </submittedName>
</protein>
<dbReference type="AlphaFoldDB" id="A0A6J8D2X5"/>
<dbReference type="SUPFAM" id="SSF48056">
    <property type="entry name" value="Di-copper centre-containing domain"/>
    <property type="match status" value="1"/>
</dbReference>
<dbReference type="InterPro" id="IPR008922">
    <property type="entry name" value="Di-copper_centre_dom_sf"/>
</dbReference>
<dbReference type="Gene3D" id="1.10.1280.10">
    <property type="entry name" value="Di-copper center containing domain from catechol oxidase"/>
    <property type="match status" value="1"/>
</dbReference>
<dbReference type="PROSITE" id="PS00498">
    <property type="entry name" value="TYROSINASE_2"/>
    <property type="match status" value="1"/>
</dbReference>
<name>A0A6J8D2X5_MYTCO</name>
<organism evidence="4 5">
    <name type="scientific">Mytilus coruscus</name>
    <name type="common">Sea mussel</name>
    <dbReference type="NCBI Taxonomy" id="42192"/>
    <lineage>
        <taxon>Eukaryota</taxon>
        <taxon>Metazoa</taxon>
        <taxon>Spiralia</taxon>
        <taxon>Lophotrochozoa</taxon>
        <taxon>Mollusca</taxon>
        <taxon>Bivalvia</taxon>
        <taxon>Autobranchia</taxon>
        <taxon>Pteriomorphia</taxon>
        <taxon>Mytilida</taxon>
        <taxon>Mytiloidea</taxon>
        <taxon>Mytilidae</taxon>
        <taxon>Mytilinae</taxon>
        <taxon>Mytilus</taxon>
    </lineage>
</organism>
<evidence type="ECO:0000256" key="2">
    <source>
        <dbReference type="ARBA" id="ARBA00023008"/>
    </source>
</evidence>
<evidence type="ECO:0000313" key="5">
    <source>
        <dbReference type="Proteomes" id="UP000507470"/>
    </source>
</evidence>
<reference evidence="4 5" key="1">
    <citation type="submission" date="2020-06" db="EMBL/GenBank/DDBJ databases">
        <authorList>
            <person name="Li R."/>
            <person name="Bekaert M."/>
        </authorList>
    </citation>
    <scope>NUCLEOTIDE SEQUENCE [LARGE SCALE GENOMIC DNA]</scope>
    <source>
        <strain evidence="5">wild</strain>
    </source>
</reference>
<gene>
    <name evidence="4" type="ORF">MCOR_35560</name>
</gene>
<evidence type="ECO:0000256" key="1">
    <source>
        <dbReference type="ARBA" id="ARBA00022723"/>
    </source>
</evidence>
<evidence type="ECO:0000313" key="4">
    <source>
        <dbReference type="EMBL" id="CAC5401480.1"/>
    </source>
</evidence>
<dbReference type="Proteomes" id="UP000507470">
    <property type="component" value="Unassembled WGS sequence"/>
</dbReference>
<feature type="domain" description="Tyrosinase copper-binding" evidence="3">
    <location>
        <begin position="10"/>
        <end position="21"/>
    </location>
</feature>
<dbReference type="Pfam" id="PF00264">
    <property type="entry name" value="Tyrosinase"/>
    <property type="match status" value="1"/>
</dbReference>
<dbReference type="GO" id="GO:0004503">
    <property type="term" value="F:tyrosinase activity"/>
    <property type="evidence" value="ECO:0007669"/>
    <property type="project" value="UniProtKB-EC"/>
</dbReference>
<accession>A0A6J8D2X5</accession>
<proteinExistence type="predicted"/>
<keyword evidence="2" id="KW-0186">Copper</keyword>
<dbReference type="EMBL" id="CACVKT020006429">
    <property type="protein sequence ID" value="CAC5401480.1"/>
    <property type="molecule type" value="Genomic_DNA"/>
</dbReference>
<dbReference type="PANTHER" id="PTHR11474:SF126">
    <property type="entry name" value="TYROSINASE-LIKE PROTEIN TYR-1-RELATED"/>
    <property type="match status" value="1"/>
</dbReference>
<dbReference type="OrthoDB" id="6132182at2759"/>
<dbReference type="PANTHER" id="PTHR11474">
    <property type="entry name" value="TYROSINASE FAMILY MEMBER"/>
    <property type="match status" value="1"/>
</dbReference>
<keyword evidence="1" id="KW-0479">Metal-binding</keyword>
<dbReference type="InterPro" id="IPR002227">
    <property type="entry name" value="Tyrosinase_Cu-bd"/>
</dbReference>
<dbReference type="GO" id="GO:0046872">
    <property type="term" value="F:metal ion binding"/>
    <property type="evidence" value="ECO:0007669"/>
    <property type="project" value="UniProtKB-KW"/>
</dbReference>
<sequence>MTDITLSPMDPVFWLHHCFIDYLWEQFRECQTKLGINSETDYSSTTILEHMPNRRMDNLRPQKTNIQGLSNSFTKQIYRYAPAPTCRNNCGGAFNGFLFCDIRKQACVSRSRYEFIGLRGFRTVHNCTRQKKKGKRVTIPRVFMNFNQLLNQQAITSEIGSGQEWVSQIGDGMGAESQIENGMGASTQIGGGHGDVTQIGDGMGASTQIGGDMEMHHR</sequence>
<keyword evidence="5" id="KW-1185">Reference proteome</keyword>
<evidence type="ECO:0000259" key="3">
    <source>
        <dbReference type="PROSITE" id="PS00498"/>
    </source>
</evidence>
<dbReference type="InterPro" id="IPR050316">
    <property type="entry name" value="Tyrosinase/Hemocyanin"/>
</dbReference>